<evidence type="ECO:0000256" key="4">
    <source>
        <dbReference type="RuleBase" id="RU000489"/>
    </source>
</evidence>
<dbReference type="AlphaFoldDB" id="A0A0N4VAR5"/>
<dbReference type="InterPro" id="IPR001002">
    <property type="entry name" value="Chitin-bd_1"/>
</dbReference>
<keyword evidence="3 4" id="KW-0326">Glycosidase</keyword>
<feature type="domain" description="GH18" evidence="6">
    <location>
        <begin position="1"/>
        <end position="330"/>
    </location>
</feature>
<dbReference type="Gene3D" id="3.30.60.10">
    <property type="entry name" value="Endochitinase-like"/>
    <property type="match status" value="2"/>
</dbReference>
<organism evidence="9">
    <name type="scientific">Enterobius vermicularis</name>
    <name type="common">Human pinworm</name>
    <dbReference type="NCBI Taxonomy" id="51028"/>
    <lineage>
        <taxon>Eukaryota</taxon>
        <taxon>Metazoa</taxon>
        <taxon>Ecdysozoa</taxon>
        <taxon>Nematoda</taxon>
        <taxon>Chromadorea</taxon>
        <taxon>Rhabditida</taxon>
        <taxon>Spirurina</taxon>
        <taxon>Oxyuridomorpha</taxon>
        <taxon>Oxyuroidea</taxon>
        <taxon>Oxyuridae</taxon>
        <taxon>Enterobius</taxon>
    </lineage>
</organism>
<dbReference type="Gene3D" id="3.20.20.80">
    <property type="entry name" value="Glycosidases"/>
    <property type="match status" value="1"/>
</dbReference>
<dbReference type="InterPro" id="IPR001223">
    <property type="entry name" value="Glyco_hydro18_cat"/>
</dbReference>
<gene>
    <name evidence="7" type="ORF">EVEC_LOCUS7084</name>
</gene>
<keyword evidence="8" id="KW-1185">Reference proteome</keyword>
<dbReference type="WBParaSite" id="EVEC_0000758201-mRNA-1">
    <property type="protein sequence ID" value="EVEC_0000758201-mRNA-1"/>
    <property type="gene ID" value="EVEC_0000758201"/>
</dbReference>
<keyword evidence="2 4" id="KW-0378">Hydrolase</keyword>
<protein>
    <submittedName>
        <fullName evidence="9">GH18 domain-containing protein</fullName>
    </submittedName>
</protein>
<dbReference type="GO" id="GO:0006032">
    <property type="term" value="P:chitin catabolic process"/>
    <property type="evidence" value="ECO:0007669"/>
    <property type="project" value="UniProtKB-ARBA"/>
</dbReference>
<dbReference type="CDD" id="cd10909">
    <property type="entry name" value="ChtBD1_GH18_2"/>
    <property type="match status" value="2"/>
</dbReference>
<sequence length="581" mass="66089">MSVNMHQIFKVARRYHHLKVLFAIGGWENSQYFSLLTADYERRKIFINAILQVIRYYGFDGIDIDWEYPVTGGETEGLSVFVEMQLQMIFTFQSDRSNYVLLLRELRRRFTEYEVATRSDRKLIISFAGAAGQWTLDPGFDLNMLVRYADFVNVMTYDYFGAWRSKWGAHTGPPAPLYFSMPKNFSGKMTVDWTMKYYACKLLDTSKLNLGIPFYGRFWKNVGGSADGHDEMWRIAEPVNGEFQGGQIAWRDIPHQWDLSRTTFHNVSKTPYIWMMEKRIFLGFENELSVAYKLDYALQKNLGGLMFWSLDFDDDSDTLLKTATSKQMCGTSATTTLNYKCSPLKEKRWWTMADDEVCDKLAGMCGRSAPLYNGYYPVCDPDDPGYSCCGKYGYCGSGPESCDCEDCINYAADPMLLLKEPVKPSVEVRWFTSDASPEERNRCGIFAPKLADGTVAICNPDNDKAYCCSNAGYCGNSVHHCDCAGCINFRKTNTENPTDFTAPSLSRHVITDSNGRCGPKFPKLRSGRYAICDPNSPIAHCCSRAGYCGSGEAYCGCAECIDFKKNPHFTWTEPFNFTRYK</sequence>
<evidence type="ECO:0000256" key="1">
    <source>
        <dbReference type="ARBA" id="ARBA00022669"/>
    </source>
</evidence>
<dbReference type="PROSITE" id="PS51910">
    <property type="entry name" value="GH18_2"/>
    <property type="match status" value="1"/>
</dbReference>
<dbReference type="InterPro" id="IPR036861">
    <property type="entry name" value="Endochitinase-like_sf"/>
</dbReference>
<dbReference type="PANTHER" id="PTHR46073:SF4">
    <property type="entry name" value="GH18 DOMAIN-CONTAINING PROTEIN"/>
    <property type="match status" value="1"/>
</dbReference>
<accession>A0A0N4VAR5</accession>
<dbReference type="SUPFAM" id="SSF57016">
    <property type="entry name" value="Plant lectins/antimicrobial peptides"/>
    <property type="match status" value="1"/>
</dbReference>
<dbReference type="Pfam" id="PF00704">
    <property type="entry name" value="Glyco_hydro_18"/>
    <property type="match status" value="1"/>
</dbReference>
<evidence type="ECO:0000313" key="7">
    <source>
        <dbReference type="EMBL" id="VDD92333.1"/>
    </source>
</evidence>
<dbReference type="SMART" id="SM00270">
    <property type="entry name" value="ChtBD1"/>
    <property type="match status" value="3"/>
</dbReference>
<proteinExistence type="inferred from homology"/>
<dbReference type="GO" id="GO:0005975">
    <property type="term" value="P:carbohydrate metabolic process"/>
    <property type="evidence" value="ECO:0007669"/>
    <property type="project" value="InterPro"/>
</dbReference>
<evidence type="ECO:0000256" key="3">
    <source>
        <dbReference type="ARBA" id="ARBA00023295"/>
    </source>
</evidence>
<dbReference type="SMART" id="SM00636">
    <property type="entry name" value="Glyco_18"/>
    <property type="match status" value="1"/>
</dbReference>
<dbReference type="Proteomes" id="UP000274131">
    <property type="component" value="Unassembled WGS sequence"/>
</dbReference>
<dbReference type="InterPro" id="IPR001579">
    <property type="entry name" value="Glyco_hydro_18_chit_AS"/>
</dbReference>
<evidence type="ECO:0000313" key="8">
    <source>
        <dbReference type="Proteomes" id="UP000274131"/>
    </source>
</evidence>
<dbReference type="STRING" id="51028.A0A0N4VAR5"/>
<dbReference type="GO" id="GO:0004568">
    <property type="term" value="F:chitinase activity"/>
    <property type="evidence" value="ECO:0007669"/>
    <property type="project" value="UniProtKB-ARBA"/>
</dbReference>
<dbReference type="GO" id="GO:0008061">
    <property type="term" value="F:chitin binding"/>
    <property type="evidence" value="ECO:0007669"/>
    <property type="project" value="UniProtKB-KW"/>
</dbReference>
<evidence type="ECO:0000256" key="5">
    <source>
        <dbReference type="RuleBase" id="RU004453"/>
    </source>
</evidence>
<evidence type="ECO:0000256" key="2">
    <source>
        <dbReference type="ARBA" id="ARBA00022801"/>
    </source>
</evidence>
<dbReference type="PANTHER" id="PTHR46073">
    <property type="entry name" value="CHITINASE"/>
    <property type="match status" value="1"/>
</dbReference>
<dbReference type="EMBL" id="UXUI01008767">
    <property type="protein sequence ID" value="VDD92333.1"/>
    <property type="molecule type" value="Genomic_DNA"/>
</dbReference>
<evidence type="ECO:0000313" key="9">
    <source>
        <dbReference type="WBParaSite" id="EVEC_0000758201-mRNA-1"/>
    </source>
</evidence>
<dbReference type="PROSITE" id="PS01095">
    <property type="entry name" value="GH18_1"/>
    <property type="match status" value="1"/>
</dbReference>
<dbReference type="SUPFAM" id="SSF54556">
    <property type="entry name" value="Chitinase insertion domain"/>
    <property type="match status" value="1"/>
</dbReference>
<name>A0A0N4VAR5_ENTVE</name>
<evidence type="ECO:0000259" key="6">
    <source>
        <dbReference type="PROSITE" id="PS51910"/>
    </source>
</evidence>
<dbReference type="SUPFAM" id="SSF51445">
    <property type="entry name" value="(Trans)glycosidases"/>
    <property type="match status" value="1"/>
</dbReference>
<dbReference type="InterPro" id="IPR011583">
    <property type="entry name" value="Chitinase_II/V-like_cat"/>
</dbReference>
<dbReference type="InterPro" id="IPR029070">
    <property type="entry name" value="Chitinase_insertion_sf"/>
</dbReference>
<keyword evidence="1" id="KW-0147">Chitin-binding</keyword>
<reference evidence="7 8" key="2">
    <citation type="submission" date="2018-10" db="EMBL/GenBank/DDBJ databases">
        <authorList>
            <consortium name="Pathogen Informatics"/>
        </authorList>
    </citation>
    <scope>NUCLEOTIDE SEQUENCE [LARGE SCALE GENOMIC DNA]</scope>
</reference>
<dbReference type="InterPro" id="IPR017853">
    <property type="entry name" value="GH"/>
</dbReference>
<reference evidence="9" key="1">
    <citation type="submission" date="2017-02" db="UniProtKB">
        <authorList>
            <consortium name="WormBaseParasite"/>
        </authorList>
    </citation>
    <scope>IDENTIFICATION</scope>
</reference>
<dbReference type="Gene3D" id="3.10.50.10">
    <property type="match status" value="1"/>
</dbReference>
<comment type="similarity">
    <text evidence="5">Belongs to the glycosyl hydrolase 18 family.</text>
</comment>
<dbReference type="OrthoDB" id="10063355at2759"/>